<organism evidence="3 5">
    <name type="scientific">Candidatus Chlorohelix allophototropha</name>
    <dbReference type="NCBI Taxonomy" id="3003348"/>
    <lineage>
        <taxon>Bacteria</taxon>
        <taxon>Bacillati</taxon>
        <taxon>Chloroflexota</taxon>
        <taxon>Chloroflexia</taxon>
        <taxon>Candidatus Chloroheliales</taxon>
        <taxon>Candidatus Chloroheliaceae</taxon>
        <taxon>Candidatus Chlorohelix</taxon>
    </lineage>
</organism>
<dbReference type="EMBL" id="CP128399">
    <property type="protein sequence ID" value="WJW67406.1"/>
    <property type="molecule type" value="Genomic_DNA"/>
</dbReference>
<keyword evidence="6" id="KW-1185">Reference proteome</keyword>
<evidence type="ECO:0000259" key="2">
    <source>
        <dbReference type="Pfam" id="PF14332"/>
    </source>
</evidence>
<dbReference type="AlphaFoldDB" id="A0A8T7LX40"/>
<dbReference type="Proteomes" id="UP000521676">
    <property type="component" value="Unassembled WGS sequence"/>
</dbReference>
<evidence type="ECO:0000313" key="3">
    <source>
        <dbReference type="EMBL" id="NWJ45533.1"/>
    </source>
</evidence>
<reference evidence="3 5" key="1">
    <citation type="submission" date="2020-06" db="EMBL/GenBank/DDBJ databases">
        <title>Anoxygenic phototrophic Chloroflexota member uses a Type I reaction center.</title>
        <authorList>
            <person name="Tsuji J.M."/>
            <person name="Shaw N.A."/>
            <person name="Nagashima S."/>
            <person name="Venkiteswaran J."/>
            <person name="Schiff S.L."/>
            <person name="Hanada S."/>
            <person name="Tank M."/>
            <person name="Neufeld J.D."/>
        </authorList>
    </citation>
    <scope>NUCLEOTIDE SEQUENCE [LARGE SCALE GENOMIC DNA]</scope>
    <source>
        <strain evidence="3">L227-S17</strain>
    </source>
</reference>
<evidence type="ECO:0000313" key="6">
    <source>
        <dbReference type="Proteomes" id="UP001431572"/>
    </source>
</evidence>
<evidence type="ECO:0000313" key="4">
    <source>
        <dbReference type="EMBL" id="WJW67406.1"/>
    </source>
</evidence>
<gene>
    <name evidence="3" type="ORF">HXX08_06620</name>
    <name evidence="4" type="ORF">OZ401_000672</name>
</gene>
<dbReference type="RefSeq" id="WP_341469300.1">
    <property type="nucleotide sequence ID" value="NZ_CP128399.1"/>
</dbReference>
<name>A0A8T7LX40_9CHLR</name>
<dbReference type="EMBL" id="JACATZ010000001">
    <property type="protein sequence ID" value="NWJ45533.1"/>
    <property type="molecule type" value="Genomic_DNA"/>
</dbReference>
<dbReference type="InterPro" id="IPR025497">
    <property type="entry name" value="PatA-like_N"/>
</dbReference>
<feature type="domain" description="PatA-like N-terminal" evidence="2">
    <location>
        <begin position="3"/>
        <end position="99"/>
    </location>
</feature>
<evidence type="ECO:0000256" key="1">
    <source>
        <dbReference type="SAM" id="MobiDB-lite"/>
    </source>
</evidence>
<dbReference type="Proteomes" id="UP001431572">
    <property type="component" value="Chromosome 1"/>
</dbReference>
<feature type="compositionally biased region" description="Basic and acidic residues" evidence="1">
    <location>
        <begin position="272"/>
        <end position="284"/>
    </location>
</feature>
<evidence type="ECO:0000313" key="5">
    <source>
        <dbReference type="Proteomes" id="UP000521676"/>
    </source>
</evidence>
<feature type="region of interest" description="Disordered" evidence="1">
    <location>
        <begin position="258"/>
        <end position="294"/>
    </location>
</feature>
<accession>A0A8T7LX40</accession>
<sequence>MKLEHSTLSTLLIECEQQGSSGLLHCQNTTKHYTLSLKEGKLVHAEAEDNAATNEAFILSDLLRWQNGEIWFETSEIVNPHTITDSQEKIFRMALSLLQKGENESDTCRQIQSKLAGGTKSLREKKPSVEVQIPEISAAVEKQSSAYTETPLAIEEEIMQAEPELVEFENVSFALNQTEVTEIEHTLAEASATTELSELIFELDRMETAESHSLVEQPEFILGQSLQAEASDHSEETEYEFKLDQILAESTEQISEQLSINPESAVEAESLSEDHPEFDLDSKPAEQPNTSNEIDYPEFSLDNEHFATVATNSAEEQPEFSLGYDSQAALEESYTEFKLSHDTPTPETPDEFNLGHQYSAPNDGMEKFQTEFIQASQLEGNEAGILSLEDPQNYAIASDALLYDSSEPLPEFSLMQTENAANEMDEPEFTLGPQIPEGMIAIFGIEAVHTNSVRSSEIQETFENQDSFVQVENEAANPPAQEARTEPDSYLPVYQEARAERVVTARDNFTLSQECLPPSTLTNWEQDGLNIISQHAPSPDISWIIKRATQVKLEGYLEVNGRNLNSAYFSRLFFQDGNITFQSFDDGNQQYFGEAALQRLYCAPLPDLSDIKIGRCAPGILDAYLTTRIPAPSSLRGLQCQSDNIMERMLRLVKNHFTGSIVFYNSTGLVYYLMHEGHGFGGYQQQENMMTRVKQTMNRFVEAPDTKYDIHPAIPKKLLEDWMFIES</sequence>
<dbReference type="Pfam" id="PF14332">
    <property type="entry name" value="DUF4388"/>
    <property type="match status" value="1"/>
</dbReference>
<proteinExistence type="predicted"/>
<protein>
    <submittedName>
        <fullName evidence="3">DUF4388 domain-containing protein</fullName>
    </submittedName>
</protein>
<reference evidence="4" key="2">
    <citation type="journal article" date="2024" name="Nature">
        <title>Anoxygenic phototroph of the Chloroflexota uses a type I reaction centre.</title>
        <authorList>
            <person name="Tsuji J.M."/>
            <person name="Shaw N.A."/>
            <person name="Nagashima S."/>
            <person name="Venkiteswaran J.J."/>
            <person name="Schiff S.L."/>
            <person name="Watanabe T."/>
            <person name="Fukui M."/>
            <person name="Hanada S."/>
            <person name="Tank M."/>
            <person name="Neufeld J.D."/>
        </authorList>
    </citation>
    <scope>NUCLEOTIDE SEQUENCE</scope>
    <source>
        <strain evidence="4">L227-S17</strain>
    </source>
</reference>